<evidence type="ECO:0000313" key="3">
    <source>
        <dbReference type="Proteomes" id="UP000221250"/>
    </source>
</evidence>
<dbReference type="Proteomes" id="UP000221250">
    <property type="component" value="Segment"/>
</dbReference>
<sequence length="394" mass="44287">MTEFLKHVRGADAVSIVDTGSTDNTSLAFEQYDHPNFYLSYDVAEGVRDLSRSRNLAAAPFSDDDLVVWLDIDERFSDPDWVQTLRDSILHAPDLRCLWITMHNGTSVYGQTKAYRKAFFEWRYHAHEVLISRRPDDQPGLGSYSIEAFHTDHFPDYDKPRDYINELAADAAHYPHDHRAAFYYAREICYRVVEGQYNLIDEAISEVARLERISQWRDYTALIHIELLKALYMAGRNWQQSAYAAVASRPDRIECYGTASDAFLRQGDNVNALGFAIQGIAAYQSGTAKTFLFDSALSNLDLCFEVAKLSCERLGMIDKAIVYLAQLAQLRGEDVNQSISESGLVEQLNKSGTGTLSETSPTLEVQGDSPSEIKDTTHEPSSTQEESASSAKSE</sequence>
<evidence type="ECO:0000256" key="1">
    <source>
        <dbReference type="SAM" id="MobiDB-lite"/>
    </source>
</evidence>
<proteinExistence type="predicted"/>
<gene>
    <name evidence="2" type="ORF">YOLOSWAG_144</name>
</gene>
<keyword evidence="2" id="KW-0808">Transferase</keyword>
<dbReference type="EMBL" id="KY448244">
    <property type="protein sequence ID" value="AQT28624.1"/>
    <property type="molecule type" value="Genomic_DNA"/>
</dbReference>
<feature type="compositionally biased region" description="Polar residues" evidence="1">
    <location>
        <begin position="379"/>
        <end position="394"/>
    </location>
</feature>
<evidence type="ECO:0000313" key="2">
    <source>
        <dbReference type="EMBL" id="AQT28624.1"/>
    </source>
</evidence>
<dbReference type="SUPFAM" id="SSF53448">
    <property type="entry name" value="Nucleotide-diphospho-sugar transferases"/>
    <property type="match status" value="1"/>
</dbReference>
<accession>A0A1S6L362</accession>
<feature type="compositionally biased region" description="Polar residues" evidence="1">
    <location>
        <begin position="350"/>
        <end position="363"/>
    </location>
</feature>
<dbReference type="CDD" id="cd00761">
    <property type="entry name" value="Glyco_tranf_GTA_type"/>
    <property type="match status" value="1"/>
</dbReference>
<protein>
    <submittedName>
        <fullName evidence="2">Putative glycosyl transferase, group 2 family protein</fullName>
    </submittedName>
</protein>
<name>A0A1S6L362_9CAUD</name>
<dbReference type="InterPro" id="IPR029044">
    <property type="entry name" value="Nucleotide-diphossugar_trans"/>
</dbReference>
<dbReference type="GO" id="GO:0016740">
    <property type="term" value="F:transferase activity"/>
    <property type="evidence" value="ECO:0007669"/>
    <property type="project" value="UniProtKB-KW"/>
</dbReference>
<reference evidence="2 3" key="1">
    <citation type="submission" date="2017-01" db="EMBL/GenBank/DDBJ databases">
        <authorList>
            <person name="Mah S.A."/>
            <person name="Swanson W.J."/>
            <person name="Moy G.W."/>
            <person name="Vacquier V.D."/>
        </authorList>
    </citation>
    <scope>NUCLEOTIDE SEQUENCE [LARGE SCALE GENOMIC DNA]</scope>
</reference>
<dbReference type="Gene3D" id="3.90.550.10">
    <property type="entry name" value="Spore Coat Polysaccharide Biosynthesis Protein SpsA, Chain A"/>
    <property type="match status" value="1"/>
</dbReference>
<feature type="region of interest" description="Disordered" evidence="1">
    <location>
        <begin position="350"/>
        <end position="394"/>
    </location>
</feature>
<organism evidence="2 3">
    <name type="scientific">Erwinia phage vB_EamM_Yoloswag</name>
    <dbReference type="NCBI Taxonomy" id="1958956"/>
    <lineage>
        <taxon>Viruses</taxon>
        <taxon>Duplodnaviria</taxon>
        <taxon>Heunggongvirae</taxon>
        <taxon>Uroviricota</taxon>
        <taxon>Caudoviricetes</taxon>
        <taxon>Yoloswagvirus</taxon>
        <taxon>Yoloswagvirus yoloswag</taxon>
    </lineage>
</organism>
<keyword evidence="3" id="KW-1185">Reference proteome</keyword>